<accession>A0A814ZXY9</accession>
<feature type="compositionally biased region" description="Polar residues" evidence="1">
    <location>
        <begin position="1"/>
        <end position="21"/>
    </location>
</feature>
<organism evidence="2 3">
    <name type="scientific">Adineta steineri</name>
    <dbReference type="NCBI Taxonomy" id="433720"/>
    <lineage>
        <taxon>Eukaryota</taxon>
        <taxon>Metazoa</taxon>
        <taxon>Spiralia</taxon>
        <taxon>Gnathifera</taxon>
        <taxon>Rotifera</taxon>
        <taxon>Eurotatoria</taxon>
        <taxon>Bdelloidea</taxon>
        <taxon>Adinetida</taxon>
        <taxon>Adinetidae</taxon>
        <taxon>Adineta</taxon>
    </lineage>
</organism>
<evidence type="ECO:0000313" key="3">
    <source>
        <dbReference type="Proteomes" id="UP000663877"/>
    </source>
</evidence>
<feature type="compositionally biased region" description="Polar residues" evidence="1">
    <location>
        <begin position="59"/>
        <end position="75"/>
    </location>
</feature>
<evidence type="ECO:0000256" key="1">
    <source>
        <dbReference type="SAM" id="MobiDB-lite"/>
    </source>
</evidence>
<reference evidence="2" key="1">
    <citation type="submission" date="2021-02" db="EMBL/GenBank/DDBJ databases">
        <authorList>
            <person name="Nowell W R."/>
        </authorList>
    </citation>
    <scope>NUCLEOTIDE SEQUENCE</scope>
</reference>
<protein>
    <submittedName>
        <fullName evidence="2">Uncharacterized protein</fullName>
    </submittedName>
</protein>
<name>A0A814ZXY9_9BILA</name>
<evidence type="ECO:0000313" key="2">
    <source>
        <dbReference type="EMBL" id="CAF1249859.1"/>
    </source>
</evidence>
<comment type="caution">
    <text evidence="2">The sequence shown here is derived from an EMBL/GenBank/DDBJ whole genome shotgun (WGS) entry which is preliminary data.</text>
</comment>
<feature type="non-terminal residue" evidence="2">
    <location>
        <position position="1"/>
    </location>
</feature>
<sequence>AILSSSSKNLCTGSQCDQTKSVGKEPTDMKATTSPSDDYMEKRLKAFALLEGREINLKSLPSNHPDLTTSSNNIGSDYYNMKDYS</sequence>
<dbReference type="AlphaFoldDB" id="A0A814ZXY9"/>
<feature type="region of interest" description="Disordered" evidence="1">
    <location>
        <begin position="58"/>
        <end position="85"/>
    </location>
</feature>
<dbReference type="Proteomes" id="UP000663877">
    <property type="component" value="Unassembled WGS sequence"/>
</dbReference>
<gene>
    <name evidence="2" type="ORF">BJG266_LOCUS29525</name>
</gene>
<proteinExistence type="predicted"/>
<dbReference type="EMBL" id="CAJNOI010000342">
    <property type="protein sequence ID" value="CAF1249859.1"/>
    <property type="molecule type" value="Genomic_DNA"/>
</dbReference>
<feature type="region of interest" description="Disordered" evidence="1">
    <location>
        <begin position="1"/>
        <end position="37"/>
    </location>
</feature>